<organism evidence="1 2">
    <name type="scientific">Tegillarca granosa</name>
    <name type="common">Malaysian cockle</name>
    <name type="synonym">Anadara granosa</name>
    <dbReference type="NCBI Taxonomy" id="220873"/>
    <lineage>
        <taxon>Eukaryota</taxon>
        <taxon>Metazoa</taxon>
        <taxon>Spiralia</taxon>
        <taxon>Lophotrochozoa</taxon>
        <taxon>Mollusca</taxon>
        <taxon>Bivalvia</taxon>
        <taxon>Autobranchia</taxon>
        <taxon>Pteriomorphia</taxon>
        <taxon>Arcoida</taxon>
        <taxon>Arcoidea</taxon>
        <taxon>Arcidae</taxon>
        <taxon>Tegillarca</taxon>
    </lineage>
</organism>
<name>A0ABQ9EEC2_TEGGR</name>
<gene>
    <name evidence="1" type="ORF">KUTeg_018762</name>
</gene>
<accession>A0ABQ9EEC2</accession>
<dbReference type="EMBL" id="JARBDR010000915">
    <property type="protein sequence ID" value="KAJ8303652.1"/>
    <property type="molecule type" value="Genomic_DNA"/>
</dbReference>
<sequence>MDETSSEETFILHLKVNNLQKETIFQMFCHHNWDFIQVPKEKWEDEPLPLGENNNKERKERYKYFWKDIKKENPINKDPQRKQFVWHKRDIMPLCVLKLVRNWYPNPEGKPYMGHINWEYPNTGSAHDCQSVYFEFSFFEFKVSDNYKCLLPNNVSNSSEISFDEAYVFQNRVREIELTATE</sequence>
<evidence type="ECO:0000313" key="1">
    <source>
        <dbReference type="EMBL" id="KAJ8303652.1"/>
    </source>
</evidence>
<reference evidence="1 2" key="1">
    <citation type="submission" date="2022-12" db="EMBL/GenBank/DDBJ databases">
        <title>Chromosome-level genome of Tegillarca granosa.</title>
        <authorList>
            <person name="Kim J."/>
        </authorList>
    </citation>
    <scope>NUCLEOTIDE SEQUENCE [LARGE SCALE GENOMIC DNA]</scope>
    <source>
        <strain evidence="1">Teg-2019</strain>
        <tissue evidence="1">Adductor muscle</tissue>
    </source>
</reference>
<keyword evidence="2" id="KW-1185">Reference proteome</keyword>
<dbReference type="Proteomes" id="UP001217089">
    <property type="component" value="Unassembled WGS sequence"/>
</dbReference>
<comment type="caution">
    <text evidence="1">The sequence shown here is derived from an EMBL/GenBank/DDBJ whole genome shotgun (WGS) entry which is preliminary data.</text>
</comment>
<protein>
    <submittedName>
        <fullName evidence="1">Uncharacterized protein</fullName>
    </submittedName>
</protein>
<evidence type="ECO:0000313" key="2">
    <source>
        <dbReference type="Proteomes" id="UP001217089"/>
    </source>
</evidence>
<proteinExistence type="predicted"/>